<comment type="subcellular location">
    <subcellularLocation>
        <location evidence="1">Chromosome</location>
    </subcellularLocation>
    <subcellularLocation>
        <location evidence="7">Nucleus</location>
    </subcellularLocation>
</comment>
<protein>
    <submittedName>
        <fullName evidence="12">Uncharacterized protein</fullName>
    </submittedName>
</protein>
<dbReference type="AlphaFoldDB" id="A0A9W6BBP3"/>
<evidence type="ECO:0000259" key="9">
    <source>
        <dbReference type="PROSITE" id="PS50280"/>
    </source>
</evidence>
<dbReference type="SMART" id="SM00468">
    <property type="entry name" value="PreSET"/>
    <property type="match status" value="1"/>
</dbReference>
<evidence type="ECO:0000256" key="5">
    <source>
        <dbReference type="ARBA" id="ARBA00022691"/>
    </source>
</evidence>
<dbReference type="SMART" id="SM00317">
    <property type="entry name" value="SET"/>
    <property type="match status" value="1"/>
</dbReference>
<evidence type="ECO:0000313" key="13">
    <source>
        <dbReference type="Proteomes" id="UP001165080"/>
    </source>
</evidence>
<dbReference type="SUPFAM" id="SSF88697">
    <property type="entry name" value="PUA domain-like"/>
    <property type="match status" value="1"/>
</dbReference>
<gene>
    <name evidence="12" type="primary">PLEST006156</name>
    <name evidence="12" type="ORF">PLESTB_000130300</name>
</gene>
<evidence type="ECO:0000256" key="2">
    <source>
        <dbReference type="ARBA" id="ARBA00022454"/>
    </source>
</evidence>
<feature type="region of interest" description="Disordered" evidence="8">
    <location>
        <begin position="586"/>
        <end position="609"/>
    </location>
</feature>
<name>A0A9W6BBP3_9CHLO</name>
<dbReference type="PROSITE" id="PS50280">
    <property type="entry name" value="SET"/>
    <property type="match status" value="1"/>
</dbReference>
<keyword evidence="5" id="KW-0949">S-adenosyl-L-methionine</keyword>
<keyword evidence="13" id="KW-1185">Reference proteome</keyword>
<evidence type="ECO:0000256" key="8">
    <source>
        <dbReference type="SAM" id="MobiDB-lite"/>
    </source>
</evidence>
<evidence type="ECO:0000256" key="3">
    <source>
        <dbReference type="ARBA" id="ARBA00022603"/>
    </source>
</evidence>
<dbReference type="PROSITE" id="PS51015">
    <property type="entry name" value="YDG"/>
    <property type="match status" value="1"/>
</dbReference>
<dbReference type="InterPro" id="IPR003616">
    <property type="entry name" value="Post-SET_dom"/>
</dbReference>
<dbReference type="GO" id="GO:0005694">
    <property type="term" value="C:chromosome"/>
    <property type="evidence" value="ECO:0007669"/>
    <property type="project" value="UniProtKB-SubCell"/>
</dbReference>
<sequence>MTLSEAQRAIVNSVAAALGPGPPTNPDAVKKVNEMLDKYNQRYEKEMRATVKRSGLNMVLPKEVAGSDAVTVFGHVPGVAPGAKYKDRGQLYVVGLHATLMKGIHAPPAKHPDFARGAYSVVMSGGYVDDEDMGELFWYTGEGGIDSSSKRQIKDQSMERGANAALRNNCDSRTPVRVFRGYVSAPVEAEGAAACGDGSGGRGGGGGGGGAKKEKGFVYEGLYVVLQYKMEPSKDGPMVCKFLMYGVPGHSTVNTKVEFGIFGGVSTSRLHARRLAGTGSAAPPPVKRPRVDKDRKAMEVARKVMLADIRRRYSSGSALLSDDVSGGLEAVPIPLINEVNDETLPADFRYIREYEWAPGVLELVSPVLQLVQQEMSQFVCDGVNGTCGLAFNRMIADKDRALGPKAPPGYEPHMEEQYNSAGCLLVTDPCGVHECGVTCTSAKCRLNKQLTNGVVLPLEVFMTPAKGWGVRCRELIPAGSFVCAYVGQLITDHMAEGRKGVDHYLFDLDFFAHIYTEMAEKGLEAIQQEIPLHKIPPVLPIAQVRKVQARAAAVARKLKTAAAATANGGDRSGPATASASAATSAAGRGAGASGSSVRQADGGGGGGGGGRDPALGFLAMIDLPDGVLPPEAIPKAAEDLLASCTAATDPGGSGSADGGGGGSAAAAAAAPPPLVAEATAAAAVAGDDPGAFYLQQIFSKEDNNSNNSNVPAAAAAAAGSGADVEPPPPLAPRSAVAAATGGDDEYAPLLVLDARGSGNVGRFINHSCGGNLTIQAVFGGAYRSTFLYHVGLFASEDIPAMTELTYNYGYHSQARGGGEYGMECHCGAPNCVGQLM</sequence>
<comment type="caution">
    <text evidence="12">The sequence shown here is derived from an EMBL/GenBank/DDBJ whole genome shotgun (WGS) entry which is preliminary data.</text>
</comment>
<dbReference type="SMART" id="SM00466">
    <property type="entry name" value="SRA"/>
    <property type="match status" value="1"/>
</dbReference>
<proteinExistence type="predicted"/>
<dbReference type="PANTHER" id="PTHR45660">
    <property type="entry name" value="HISTONE-LYSINE N-METHYLTRANSFERASE SETMAR"/>
    <property type="match status" value="1"/>
</dbReference>
<dbReference type="InterPro" id="IPR015947">
    <property type="entry name" value="PUA-like_sf"/>
</dbReference>
<dbReference type="SUPFAM" id="SSF82199">
    <property type="entry name" value="SET domain"/>
    <property type="match status" value="1"/>
</dbReference>
<dbReference type="InterPro" id="IPR051357">
    <property type="entry name" value="H3K9_HMTase_SUVAR3-9"/>
</dbReference>
<evidence type="ECO:0000256" key="4">
    <source>
        <dbReference type="ARBA" id="ARBA00022679"/>
    </source>
</evidence>
<keyword evidence="3" id="KW-0489">Methyltransferase</keyword>
<dbReference type="GO" id="GO:0005634">
    <property type="term" value="C:nucleus"/>
    <property type="evidence" value="ECO:0007669"/>
    <property type="project" value="UniProtKB-SubCell"/>
</dbReference>
<keyword evidence="2" id="KW-0158">Chromosome</keyword>
<dbReference type="Proteomes" id="UP001165080">
    <property type="component" value="Unassembled WGS sequence"/>
</dbReference>
<dbReference type="InterPro" id="IPR046341">
    <property type="entry name" value="SET_dom_sf"/>
</dbReference>
<evidence type="ECO:0000256" key="6">
    <source>
        <dbReference type="ARBA" id="ARBA00023242"/>
    </source>
</evidence>
<dbReference type="Gene3D" id="2.170.270.10">
    <property type="entry name" value="SET domain"/>
    <property type="match status" value="2"/>
</dbReference>
<keyword evidence="6 7" id="KW-0539">Nucleus</keyword>
<evidence type="ECO:0000256" key="7">
    <source>
        <dbReference type="PROSITE-ProRule" id="PRU00358"/>
    </source>
</evidence>
<dbReference type="EMBL" id="BRXU01000001">
    <property type="protein sequence ID" value="GLC48727.1"/>
    <property type="molecule type" value="Genomic_DNA"/>
</dbReference>
<feature type="domain" description="SET" evidence="9">
    <location>
        <begin position="456"/>
        <end position="809"/>
    </location>
</feature>
<dbReference type="Gene3D" id="2.30.280.10">
    <property type="entry name" value="SRA-YDG"/>
    <property type="match status" value="1"/>
</dbReference>
<feature type="domain" description="Post-SET" evidence="10">
    <location>
        <begin position="820"/>
        <end position="836"/>
    </location>
</feature>
<dbReference type="PROSITE" id="PS50868">
    <property type="entry name" value="POST_SET"/>
    <property type="match status" value="1"/>
</dbReference>
<dbReference type="InterPro" id="IPR003105">
    <property type="entry name" value="SRA_YDG"/>
</dbReference>
<evidence type="ECO:0000259" key="10">
    <source>
        <dbReference type="PROSITE" id="PS50868"/>
    </source>
</evidence>
<dbReference type="GO" id="GO:0042054">
    <property type="term" value="F:histone methyltransferase activity"/>
    <property type="evidence" value="ECO:0007669"/>
    <property type="project" value="InterPro"/>
</dbReference>
<dbReference type="InterPro" id="IPR007728">
    <property type="entry name" value="Pre-SET_dom"/>
</dbReference>
<reference evidence="12 13" key="1">
    <citation type="journal article" date="2023" name="Commun. Biol.">
        <title>Reorganization of the ancestral sex-determining regions during the evolution of trioecy in Pleodorina starrii.</title>
        <authorList>
            <person name="Takahashi K."/>
            <person name="Suzuki S."/>
            <person name="Kawai-Toyooka H."/>
            <person name="Yamamoto K."/>
            <person name="Hamaji T."/>
            <person name="Ootsuki R."/>
            <person name="Yamaguchi H."/>
            <person name="Kawachi M."/>
            <person name="Higashiyama T."/>
            <person name="Nozaki H."/>
        </authorList>
    </citation>
    <scope>NUCLEOTIDE SEQUENCE [LARGE SCALE GENOMIC DNA]</scope>
    <source>
        <strain evidence="12 13">NIES-4479</strain>
    </source>
</reference>
<dbReference type="PANTHER" id="PTHR45660:SF13">
    <property type="entry name" value="HISTONE-LYSINE N-METHYLTRANSFERASE SETMAR"/>
    <property type="match status" value="1"/>
</dbReference>
<dbReference type="Pfam" id="PF05033">
    <property type="entry name" value="Pre-SET"/>
    <property type="match status" value="1"/>
</dbReference>
<dbReference type="GO" id="GO:0008270">
    <property type="term" value="F:zinc ion binding"/>
    <property type="evidence" value="ECO:0007669"/>
    <property type="project" value="InterPro"/>
</dbReference>
<feature type="region of interest" description="Disordered" evidence="8">
    <location>
        <begin position="648"/>
        <end position="667"/>
    </location>
</feature>
<feature type="domain" description="YDG" evidence="11">
    <location>
        <begin position="74"/>
        <end position="246"/>
    </location>
</feature>
<dbReference type="GO" id="GO:0003690">
    <property type="term" value="F:double-stranded DNA binding"/>
    <property type="evidence" value="ECO:0007669"/>
    <property type="project" value="TreeGrafter"/>
</dbReference>
<keyword evidence="4" id="KW-0808">Transferase</keyword>
<organism evidence="12 13">
    <name type="scientific">Pleodorina starrii</name>
    <dbReference type="NCBI Taxonomy" id="330485"/>
    <lineage>
        <taxon>Eukaryota</taxon>
        <taxon>Viridiplantae</taxon>
        <taxon>Chlorophyta</taxon>
        <taxon>core chlorophytes</taxon>
        <taxon>Chlorophyceae</taxon>
        <taxon>CS clade</taxon>
        <taxon>Chlamydomonadales</taxon>
        <taxon>Volvocaceae</taxon>
        <taxon>Pleodorina</taxon>
    </lineage>
</organism>
<dbReference type="GO" id="GO:0032259">
    <property type="term" value="P:methylation"/>
    <property type="evidence" value="ECO:0007669"/>
    <property type="project" value="UniProtKB-KW"/>
</dbReference>
<dbReference type="InterPro" id="IPR036987">
    <property type="entry name" value="SRA-YDG_sf"/>
</dbReference>
<accession>A0A9W6BBP3</accession>
<evidence type="ECO:0000256" key="1">
    <source>
        <dbReference type="ARBA" id="ARBA00004286"/>
    </source>
</evidence>
<dbReference type="Pfam" id="PF02182">
    <property type="entry name" value="SAD_SRA"/>
    <property type="match status" value="1"/>
</dbReference>
<evidence type="ECO:0000313" key="12">
    <source>
        <dbReference type="EMBL" id="GLC48727.1"/>
    </source>
</evidence>
<feature type="compositionally biased region" description="Gly residues" evidence="8">
    <location>
        <begin position="651"/>
        <end position="663"/>
    </location>
</feature>
<evidence type="ECO:0000259" key="11">
    <source>
        <dbReference type="PROSITE" id="PS51015"/>
    </source>
</evidence>
<dbReference type="InterPro" id="IPR001214">
    <property type="entry name" value="SET_dom"/>
</dbReference>
<dbReference type="Pfam" id="PF00856">
    <property type="entry name" value="SET"/>
    <property type="match status" value="1"/>
</dbReference>